<accession>I1T1X9</accession>
<comment type="catalytic activity">
    <reaction evidence="17">
        <text>a ubiquinone + NADH + 5 H(+)(in) = a ubiquinol + NAD(+) + 4 H(+)(out)</text>
        <dbReference type="Rhea" id="RHEA:29091"/>
        <dbReference type="Rhea" id="RHEA-COMP:9565"/>
        <dbReference type="Rhea" id="RHEA-COMP:9566"/>
        <dbReference type="ChEBI" id="CHEBI:15378"/>
        <dbReference type="ChEBI" id="CHEBI:16389"/>
        <dbReference type="ChEBI" id="CHEBI:17976"/>
        <dbReference type="ChEBI" id="CHEBI:57540"/>
        <dbReference type="ChEBI" id="CHEBI:57945"/>
        <dbReference type="EC" id="7.1.1.2"/>
    </reaction>
</comment>
<dbReference type="RefSeq" id="YP_006303196.1">
    <property type="nucleotide sequence ID" value="NC_017872.1"/>
</dbReference>
<evidence type="ECO:0000256" key="8">
    <source>
        <dbReference type="ARBA" id="ARBA00022792"/>
    </source>
</evidence>
<dbReference type="InterPro" id="IPR050175">
    <property type="entry name" value="Complex_I_Subunit_2"/>
</dbReference>
<sequence>MVSVVFLGLMLTMSVVVGLMVSNWFLIVLLMEVGLLTVVFMCFDYKLLSQVSACVKYFLIQSLSSMLLFLIGLLVVFYSELTFLSHMLFVSAMSLKLGVAPLHFWVLPTTRLLPYTLIGIIGSPLKILPLCIFSGYYSFHFAVGDVFWVTTLWLSLYSMLTGMFLGLGATSLREALGASSITHTGWFLLSFQGGSTISYFILYSISLLQLVVFLLSQSSYLISMSLLGLGGLPPFSIFVGKLAVLYSCLSGYLSFGFLIPVVVTSAISLYYYMKFSFLFYLSSHHDGMRFSYPSLLFVGLNMSLGFCVLLFFYGRVGNSFLIYARI</sequence>
<organism evidence="20">
    <name type="scientific">Cylindrus obtusus</name>
    <dbReference type="NCBI Taxonomy" id="649475"/>
    <lineage>
        <taxon>Eukaryota</taxon>
        <taxon>Metazoa</taxon>
        <taxon>Spiralia</taxon>
        <taxon>Lophotrochozoa</taxon>
        <taxon>Mollusca</taxon>
        <taxon>Gastropoda</taxon>
        <taxon>Heterobranchia</taxon>
        <taxon>Euthyneura</taxon>
        <taxon>Panpulmonata</taxon>
        <taxon>Eupulmonata</taxon>
        <taxon>Stylommatophora</taxon>
        <taxon>Helicina</taxon>
        <taxon>Helicoidea</taxon>
        <taxon>Helicidae</taxon>
        <taxon>Cylindrus</taxon>
    </lineage>
</organism>
<dbReference type="CTD" id="4536"/>
<evidence type="ECO:0000259" key="19">
    <source>
        <dbReference type="Pfam" id="PF00361"/>
    </source>
</evidence>
<evidence type="ECO:0000256" key="6">
    <source>
        <dbReference type="ARBA" id="ARBA00022660"/>
    </source>
</evidence>
<dbReference type="InterPro" id="IPR001750">
    <property type="entry name" value="ND/Mrp_TM"/>
</dbReference>
<evidence type="ECO:0000256" key="16">
    <source>
        <dbReference type="ARBA" id="ARBA00031028"/>
    </source>
</evidence>
<proteinExistence type="inferred from homology"/>
<keyword evidence="11 18" id="KW-1133">Transmembrane helix</keyword>
<evidence type="ECO:0000313" key="20">
    <source>
        <dbReference type="EMBL" id="AEK48359.1"/>
    </source>
</evidence>
<dbReference type="GeneID" id="12798778"/>
<evidence type="ECO:0000256" key="9">
    <source>
        <dbReference type="ARBA" id="ARBA00022967"/>
    </source>
</evidence>
<reference evidence="20" key="1">
    <citation type="submission" date="2011-06" db="EMBL/GenBank/DDBJ databases">
        <authorList>
            <person name="Groenenberg D.S.J."/>
            <person name="Pirovano W."/>
            <person name="Gittenberger E."/>
            <person name="Schilthuizen M."/>
        </authorList>
    </citation>
    <scope>NUCLEOTIDE SEQUENCE</scope>
</reference>
<protein>
    <recommendedName>
        <fullName evidence="4">NADH-ubiquinone oxidoreductase chain 2</fullName>
        <ecNumber evidence="3">7.1.1.2</ecNumber>
    </recommendedName>
    <alternativeName>
        <fullName evidence="16">NADH dehydrogenase subunit 2</fullName>
    </alternativeName>
</protein>
<evidence type="ECO:0000256" key="11">
    <source>
        <dbReference type="ARBA" id="ARBA00022989"/>
    </source>
</evidence>
<evidence type="ECO:0000256" key="1">
    <source>
        <dbReference type="ARBA" id="ARBA00004448"/>
    </source>
</evidence>
<feature type="transmembrane region" description="Helical" evidence="18">
    <location>
        <begin position="57"/>
        <end position="78"/>
    </location>
</feature>
<evidence type="ECO:0000256" key="4">
    <source>
        <dbReference type="ARBA" id="ARBA00021008"/>
    </source>
</evidence>
<evidence type="ECO:0000256" key="10">
    <source>
        <dbReference type="ARBA" id="ARBA00022982"/>
    </source>
</evidence>
<comment type="subcellular location">
    <subcellularLocation>
        <location evidence="1">Mitochondrion inner membrane</location>
        <topology evidence="1">Multi-pass membrane protein</topology>
    </subcellularLocation>
</comment>
<keyword evidence="6" id="KW-0679">Respiratory chain</keyword>
<keyword evidence="8" id="KW-0999">Mitochondrion inner membrane</keyword>
<keyword evidence="14 20" id="KW-0496">Mitochondrion</keyword>
<feature type="transmembrane region" description="Helical" evidence="18">
    <location>
        <begin position="220"/>
        <end position="240"/>
    </location>
</feature>
<feature type="transmembrane region" description="Helical" evidence="18">
    <location>
        <begin position="252"/>
        <end position="272"/>
    </location>
</feature>
<dbReference type="PANTHER" id="PTHR46552">
    <property type="entry name" value="NADH-UBIQUINONE OXIDOREDUCTASE CHAIN 2"/>
    <property type="match status" value="1"/>
</dbReference>
<evidence type="ECO:0000256" key="5">
    <source>
        <dbReference type="ARBA" id="ARBA00022448"/>
    </source>
</evidence>
<dbReference type="GO" id="GO:0008137">
    <property type="term" value="F:NADH dehydrogenase (ubiquinone) activity"/>
    <property type="evidence" value="ECO:0007669"/>
    <property type="project" value="UniProtKB-EC"/>
</dbReference>
<evidence type="ECO:0000256" key="18">
    <source>
        <dbReference type="SAM" id="Phobius"/>
    </source>
</evidence>
<dbReference type="GO" id="GO:0006120">
    <property type="term" value="P:mitochondrial electron transport, NADH to ubiquinone"/>
    <property type="evidence" value="ECO:0007669"/>
    <property type="project" value="TreeGrafter"/>
</dbReference>
<feature type="transmembrane region" description="Helical" evidence="18">
    <location>
        <begin position="184"/>
        <end position="214"/>
    </location>
</feature>
<evidence type="ECO:0000256" key="7">
    <source>
        <dbReference type="ARBA" id="ARBA00022692"/>
    </source>
</evidence>
<dbReference type="EMBL" id="JN107636">
    <property type="protein sequence ID" value="AEK48359.1"/>
    <property type="molecule type" value="Genomic_DNA"/>
</dbReference>
<evidence type="ECO:0000256" key="13">
    <source>
        <dbReference type="ARBA" id="ARBA00023075"/>
    </source>
</evidence>
<keyword evidence="7 18" id="KW-0812">Transmembrane</keyword>
<evidence type="ECO:0000256" key="3">
    <source>
        <dbReference type="ARBA" id="ARBA00012944"/>
    </source>
</evidence>
<feature type="domain" description="NADH:quinone oxidoreductase/Mrp antiporter transmembrane" evidence="19">
    <location>
        <begin position="81"/>
        <end position="217"/>
    </location>
</feature>
<keyword evidence="10" id="KW-0249">Electron transport</keyword>
<dbReference type="GO" id="GO:0005743">
    <property type="term" value="C:mitochondrial inner membrane"/>
    <property type="evidence" value="ECO:0007669"/>
    <property type="project" value="UniProtKB-SubCell"/>
</dbReference>
<feature type="transmembrane region" description="Helical" evidence="18">
    <location>
        <begin position="151"/>
        <end position="172"/>
    </location>
</feature>
<feature type="transmembrane region" description="Helical" evidence="18">
    <location>
        <begin position="24"/>
        <end position="45"/>
    </location>
</feature>
<dbReference type="AlphaFoldDB" id="I1T1X9"/>
<feature type="transmembrane region" description="Helical" evidence="18">
    <location>
        <begin position="112"/>
        <end position="139"/>
    </location>
</feature>
<keyword evidence="15 18" id="KW-0472">Membrane</keyword>
<evidence type="ECO:0000256" key="12">
    <source>
        <dbReference type="ARBA" id="ARBA00023027"/>
    </source>
</evidence>
<keyword evidence="9" id="KW-1278">Translocase</keyword>
<feature type="transmembrane region" description="Helical" evidence="18">
    <location>
        <begin position="292"/>
        <end position="313"/>
    </location>
</feature>
<evidence type="ECO:0000256" key="17">
    <source>
        <dbReference type="ARBA" id="ARBA00049551"/>
    </source>
</evidence>
<gene>
    <name evidence="20" type="primary">ND2</name>
</gene>
<evidence type="ECO:0000256" key="2">
    <source>
        <dbReference type="ARBA" id="ARBA00007012"/>
    </source>
</evidence>
<dbReference type="EC" id="7.1.1.2" evidence="3"/>
<name>I1T1X9_9EUPU</name>
<evidence type="ECO:0000256" key="14">
    <source>
        <dbReference type="ARBA" id="ARBA00023128"/>
    </source>
</evidence>
<dbReference type="Pfam" id="PF00361">
    <property type="entry name" value="Proton_antipo_M"/>
    <property type="match status" value="1"/>
</dbReference>
<keyword evidence="13" id="KW-0830">Ubiquinone</keyword>
<reference evidence="20" key="2">
    <citation type="journal article" date="2012" name="BMC Genomics">
        <title>The complete mitogenome of Cylindrus obtusus (Helicidae, Ariantinae) using Illumina Next Generation Sequencing.</title>
        <authorList>
            <person name="Groenenberg D.S."/>
            <person name="Pirovano W."/>
            <person name="Gittenberger E."/>
            <person name="Schilthuizen M."/>
        </authorList>
    </citation>
    <scope>NUCLEOTIDE SEQUENCE</scope>
</reference>
<dbReference type="PANTHER" id="PTHR46552:SF1">
    <property type="entry name" value="NADH-UBIQUINONE OXIDOREDUCTASE CHAIN 2"/>
    <property type="match status" value="1"/>
</dbReference>
<feature type="transmembrane region" description="Helical" evidence="18">
    <location>
        <begin position="84"/>
        <end position="105"/>
    </location>
</feature>
<comment type="similarity">
    <text evidence="2">Belongs to the complex I subunit 2 family.</text>
</comment>
<keyword evidence="12" id="KW-0520">NAD</keyword>
<geneLocation type="mitochondrion" evidence="20"/>
<keyword evidence="5" id="KW-0813">Transport</keyword>
<evidence type="ECO:0000256" key="15">
    <source>
        <dbReference type="ARBA" id="ARBA00023136"/>
    </source>
</evidence>